<feature type="compositionally biased region" description="Basic and acidic residues" evidence="1">
    <location>
        <begin position="25"/>
        <end position="40"/>
    </location>
</feature>
<feature type="region of interest" description="Disordered" evidence="1">
    <location>
        <begin position="14"/>
        <end position="117"/>
    </location>
</feature>
<name>A0A976M5P3_THEOR</name>
<evidence type="ECO:0000313" key="3">
    <source>
        <dbReference type="Proteomes" id="UP000244803"/>
    </source>
</evidence>
<gene>
    <name evidence="2" type="ORF">MACJ_002146</name>
</gene>
<proteinExistence type="predicted"/>
<reference evidence="2" key="1">
    <citation type="submission" date="2022-07" db="EMBL/GenBank/DDBJ databases">
        <title>Evaluation of T. orientalis genome assembly methods using nanopore sequencing and analysis of variation between genomes.</title>
        <authorList>
            <person name="Yam J."/>
            <person name="Micallef M.L."/>
            <person name="Liu M."/>
            <person name="Djordjevic S.P."/>
            <person name="Bogema D.R."/>
            <person name="Jenkins C."/>
        </authorList>
    </citation>
    <scope>NUCLEOTIDE SEQUENCE</scope>
    <source>
        <strain evidence="2">Fish Creek</strain>
    </source>
</reference>
<dbReference type="AlphaFoldDB" id="A0A976M5P3"/>
<evidence type="ECO:0000256" key="1">
    <source>
        <dbReference type="SAM" id="MobiDB-lite"/>
    </source>
</evidence>
<dbReference type="Proteomes" id="UP000244803">
    <property type="component" value="Chromosome 3"/>
</dbReference>
<feature type="compositionally biased region" description="Basic and acidic residues" evidence="1">
    <location>
        <begin position="88"/>
        <end position="98"/>
    </location>
</feature>
<organism evidence="2 3">
    <name type="scientific">Theileria orientalis</name>
    <dbReference type="NCBI Taxonomy" id="68886"/>
    <lineage>
        <taxon>Eukaryota</taxon>
        <taxon>Sar</taxon>
        <taxon>Alveolata</taxon>
        <taxon>Apicomplexa</taxon>
        <taxon>Aconoidasida</taxon>
        <taxon>Piroplasmida</taxon>
        <taxon>Theileriidae</taxon>
        <taxon>Theileria</taxon>
    </lineage>
</organism>
<dbReference type="OrthoDB" id="361744at2759"/>
<accession>A0A976M5P3</accession>
<feature type="compositionally biased region" description="Acidic residues" evidence="1">
    <location>
        <begin position="41"/>
        <end position="50"/>
    </location>
</feature>
<protein>
    <submittedName>
        <fullName evidence="2">Uncharacterized protein</fullName>
    </submittedName>
</protein>
<dbReference type="EMBL" id="CP056066">
    <property type="protein sequence ID" value="UKJ88900.2"/>
    <property type="molecule type" value="Genomic_DNA"/>
</dbReference>
<sequence>MANSLVSFLERRKKSAVKASALLQKSEEQSEAEHEEKKSEEEPEEQSEQDNEWRVSSDESDDPSKQSSTFGPNLVKVVQVLDNGELDDLTKETQEKKTQQVWNKVEESEAEAEPEQAKPKLWVPKYKETQNLINSRNDVDLAESVKMFNKNESLVSKKKKKSKPKSVQEFEEEDDDFALVKVKFNVFSLLDSKYSEFKSEKHSMVDDLVKSKYLNRVVSHS</sequence>
<evidence type="ECO:0000313" key="2">
    <source>
        <dbReference type="EMBL" id="UKJ88900.2"/>
    </source>
</evidence>